<feature type="compositionally biased region" description="Basic and acidic residues" evidence="2">
    <location>
        <begin position="9"/>
        <end position="19"/>
    </location>
</feature>
<dbReference type="OrthoDB" id="7758076at2759"/>
<comment type="similarity">
    <text evidence="1">Belongs to the histone H2B family.</text>
</comment>
<dbReference type="InterPro" id="IPR007125">
    <property type="entry name" value="H2A/H2B/H3"/>
</dbReference>
<proteinExistence type="inferred from homology"/>
<dbReference type="InterPro" id="IPR000558">
    <property type="entry name" value="Histone_H2B"/>
</dbReference>
<dbReference type="CDD" id="cd22910">
    <property type="entry name" value="HFD_H2B"/>
    <property type="match status" value="1"/>
</dbReference>
<accession>A0A9N9RQG9</accession>
<feature type="compositionally biased region" description="Acidic residues" evidence="2">
    <location>
        <begin position="48"/>
        <end position="68"/>
    </location>
</feature>
<organism evidence="4 5">
    <name type="scientific">Chironomus riparius</name>
    <dbReference type="NCBI Taxonomy" id="315576"/>
    <lineage>
        <taxon>Eukaryota</taxon>
        <taxon>Metazoa</taxon>
        <taxon>Ecdysozoa</taxon>
        <taxon>Arthropoda</taxon>
        <taxon>Hexapoda</taxon>
        <taxon>Insecta</taxon>
        <taxon>Pterygota</taxon>
        <taxon>Neoptera</taxon>
        <taxon>Endopterygota</taxon>
        <taxon>Diptera</taxon>
        <taxon>Nematocera</taxon>
        <taxon>Chironomoidea</taxon>
        <taxon>Chironomidae</taxon>
        <taxon>Chironominae</taxon>
        <taxon>Chironomus</taxon>
    </lineage>
</organism>
<dbReference type="InterPro" id="IPR009072">
    <property type="entry name" value="Histone-fold"/>
</dbReference>
<keyword evidence="5" id="KW-1185">Reference proteome</keyword>
<dbReference type="GO" id="GO:0003677">
    <property type="term" value="F:DNA binding"/>
    <property type="evidence" value="ECO:0007669"/>
    <property type="project" value="InterPro"/>
</dbReference>
<feature type="compositionally biased region" description="Acidic residues" evidence="2">
    <location>
        <begin position="21"/>
        <end position="33"/>
    </location>
</feature>
<dbReference type="Gene3D" id="1.10.20.10">
    <property type="entry name" value="Histone, subunit A"/>
    <property type="match status" value="1"/>
</dbReference>
<dbReference type="AlphaFoldDB" id="A0A9N9RQG9"/>
<feature type="domain" description="Core Histone H2A/H2B/H3" evidence="3">
    <location>
        <begin position="90"/>
        <end position="175"/>
    </location>
</feature>
<dbReference type="SMART" id="SM00427">
    <property type="entry name" value="H2B"/>
    <property type="match status" value="1"/>
</dbReference>
<name>A0A9N9RQG9_9DIPT</name>
<dbReference type="GO" id="GO:0000786">
    <property type="term" value="C:nucleosome"/>
    <property type="evidence" value="ECO:0007669"/>
    <property type="project" value="InterPro"/>
</dbReference>
<dbReference type="SUPFAM" id="SSF47113">
    <property type="entry name" value="Histone-fold"/>
    <property type="match status" value="1"/>
</dbReference>
<dbReference type="EMBL" id="OU895877">
    <property type="protein sequence ID" value="CAG9801083.1"/>
    <property type="molecule type" value="Genomic_DNA"/>
</dbReference>
<dbReference type="GO" id="GO:0005634">
    <property type="term" value="C:nucleus"/>
    <property type="evidence" value="ECO:0007669"/>
    <property type="project" value="UniProtKB-ARBA"/>
</dbReference>
<dbReference type="PANTHER" id="PTHR23428">
    <property type="entry name" value="HISTONE H2B"/>
    <property type="match status" value="1"/>
</dbReference>
<evidence type="ECO:0000256" key="2">
    <source>
        <dbReference type="SAM" id="MobiDB-lite"/>
    </source>
</evidence>
<evidence type="ECO:0000313" key="4">
    <source>
        <dbReference type="EMBL" id="CAG9801083.1"/>
    </source>
</evidence>
<evidence type="ECO:0000259" key="3">
    <source>
        <dbReference type="Pfam" id="PF00125"/>
    </source>
</evidence>
<evidence type="ECO:0000313" key="5">
    <source>
        <dbReference type="Proteomes" id="UP001153620"/>
    </source>
</evidence>
<feature type="region of interest" description="Disordered" evidence="2">
    <location>
        <begin position="1"/>
        <end position="106"/>
    </location>
</feature>
<reference evidence="4" key="1">
    <citation type="submission" date="2022-01" db="EMBL/GenBank/DDBJ databases">
        <authorList>
            <person name="King R."/>
        </authorList>
    </citation>
    <scope>NUCLEOTIDE SEQUENCE</scope>
</reference>
<protein>
    <recommendedName>
        <fullName evidence="3">Core Histone H2A/H2B/H3 domain-containing protein</fullName>
    </recommendedName>
</protein>
<gene>
    <name evidence="4" type="ORF">CHIRRI_LOCUS4018</name>
</gene>
<dbReference type="Pfam" id="PF00125">
    <property type="entry name" value="Histone"/>
    <property type="match status" value="1"/>
</dbReference>
<dbReference type="PRINTS" id="PR00621">
    <property type="entry name" value="HISTONEH2B"/>
</dbReference>
<feature type="compositionally biased region" description="Basic and acidic residues" evidence="2">
    <location>
        <begin position="91"/>
        <end position="106"/>
    </location>
</feature>
<dbReference type="GO" id="GO:0046982">
    <property type="term" value="F:protein heterodimerization activity"/>
    <property type="evidence" value="ECO:0007669"/>
    <property type="project" value="InterPro"/>
</dbReference>
<dbReference type="Proteomes" id="UP001153620">
    <property type="component" value="Chromosome 1"/>
</dbReference>
<reference evidence="4" key="2">
    <citation type="submission" date="2022-10" db="EMBL/GenBank/DDBJ databases">
        <authorList>
            <consortium name="ENA_rothamsted_submissions"/>
            <consortium name="culmorum"/>
            <person name="King R."/>
        </authorList>
    </citation>
    <scope>NUCLEOTIDE SEQUENCE</scope>
</reference>
<evidence type="ECO:0000256" key="1">
    <source>
        <dbReference type="ARBA" id="ARBA00006846"/>
    </source>
</evidence>
<dbReference type="GO" id="GO:0030527">
    <property type="term" value="F:structural constituent of chromatin"/>
    <property type="evidence" value="ECO:0007669"/>
    <property type="project" value="InterPro"/>
</dbReference>
<dbReference type="FunFam" id="1.10.20.10:FF:000043">
    <property type="entry name" value="Histone H2B"/>
    <property type="match status" value="1"/>
</dbReference>
<sequence length="205" mass="23118">MAGGRGKPKKEPKQQKIQEPEPQEETSEEEQENESGIIESNVDMSIGETEDIEQDPEEMETESEEEPMEPPKTVVIKTDKKVAGRKKKVQKVLEESKKKSKNDGKNKNSIVFSRYIHQVLNQVHPERTISSKAMNIMNNFVCDMFERIANESSSLTKLGKNLTMSSREIQTSVRLLLPGELANHAMSEGAKAVKLYSISKAKDKK</sequence>